<gene>
    <name evidence="2" type="ORF">C1SCF055_LOCUS35459</name>
</gene>
<dbReference type="EMBL" id="CAMXCT010004730">
    <property type="protein sequence ID" value="CAI4010165.1"/>
    <property type="molecule type" value="Genomic_DNA"/>
</dbReference>
<organism evidence="2">
    <name type="scientific">Cladocopium goreaui</name>
    <dbReference type="NCBI Taxonomy" id="2562237"/>
    <lineage>
        <taxon>Eukaryota</taxon>
        <taxon>Sar</taxon>
        <taxon>Alveolata</taxon>
        <taxon>Dinophyceae</taxon>
        <taxon>Suessiales</taxon>
        <taxon>Symbiodiniaceae</taxon>
        <taxon>Cladocopium</taxon>
    </lineage>
</organism>
<dbReference type="EMBL" id="CAMXCT030004730">
    <property type="protein sequence ID" value="CAL4797477.1"/>
    <property type="molecule type" value="Genomic_DNA"/>
</dbReference>
<dbReference type="AlphaFoldDB" id="A0A9P1GE91"/>
<evidence type="ECO:0000256" key="1">
    <source>
        <dbReference type="SAM" id="MobiDB-lite"/>
    </source>
</evidence>
<feature type="compositionally biased region" description="Basic and acidic residues" evidence="1">
    <location>
        <begin position="73"/>
        <end position="85"/>
    </location>
</feature>
<keyword evidence="4" id="KW-1185">Reference proteome</keyword>
<comment type="caution">
    <text evidence="2">The sequence shown here is derived from an EMBL/GenBank/DDBJ whole genome shotgun (WGS) entry which is preliminary data.</text>
</comment>
<dbReference type="EMBL" id="CAMXCT020004730">
    <property type="protein sequence ID" value="CAL1163540.1"/>
    <property type="molecule type" value="Genomic_DNA"/>
</dbReference>
<accession>A0A9P1GE91</accession>
<reference evidence="2" key="1">
    <citation type="submission" date="2022-10" db="EMBL/GenBank/DDBJ databases">
        <authorList>
            <person name="Chen Y."/>
            <person name="Dougan E. K."/>
            <person name="Chan C."/>
            <person name="Rhodes N."/>
            <person name="Thang M."/>
        </authorList>
    </citation>
    <scope>NUCLEOTIDE SEQUENCE</scope>
</reference>
<evidence type="ECO:0000313" key="4">
    <source>
        <dbReference type="Proteomes" id="UP001152797"/>
    </source>
</evidence>
<evidence type="ECO:0000313" key="3">
    <source>
        <dbReference type="EMBL" id="CAL1163540.1"/>
    </source>
</evidence>
<name>A0A9P1GE91_9DINO</name>
<reference evidence="3" key="2">
    <citation type="submission" date="2024-04" db="EMBL/GenBank/DDBJ databases">
        <authorList>
            <person name="Chen Y."/>
            <person name="Shah S."/>
            <person name="Dougan E. K."/>
            <person name="Thang M."/>
            <person name="Chan C."/>
        </authorList>
    </citation>
    <scope>NUCLEOTIDE SEQUENCE [LARGE SCALE GENOMIC DNA]</scope>
</reference>
<proteinExistence type="predicted"/>
<evidence type="ECO:0000313" key="2">
    <source>
        <dbReference type="EMBL" id="CAI4010165.1"/>
    </source>
</evidence>
<feature type="non-terminal residue" evidence="2">
    <location>
        <position position="312"/>
    </location>
</feature>
<feature type="region of interest" description="Disordered" evidence="1">
    <location>
        <begin position="1"/>
        <end position="162"/>
    </location>
</feature>
<sequence>AKAKAKARSKKGKTEKNGNDDEAEVDETKVGEGEQSDMEEVKTPVDEIDEVTTPKRKLFDQSGDEQECSPQPDRQEHLKRLENEMLPKPVRKARKGKAAEPVAQSEVLEESAPSAGSEAKGKGKGKGRGRGNGKKVVKSPKVKASILQSPAVKKEKKRRQRRAPLILTEETLEDKIMQGLFVEHMKPVDCLTYQDLQTHLTTNGGLSGYKRCSLSVYWGRKACGVKFKGDPAEPQIAYFAYKHPKIASYNHLMCVAYVSAGLLAEWVDTQDADVDMTDKSPTSLFGNEFGRIKFNGMAALDELAKTMPAAGA</sequence>
<feature type="compositionally biased region" description="Basic residues" evidence="1">
    <location>
        <begin position="122"/>
        <end position="141"/>
    </location>
</feature>
<feature type="compositionally biased region" description="Basic residues" evidence="1">
    <location>
        <begin position="1"/>
        <end position="11"/>
    </location>
</feature>
<dbReference type="Proteomes" id="UP001152797">
    <property type="component" value="Unassembled WGS sequence"/>
</dbReference>
<protein>
    <submittedName>
        <fullName evidence="2">Uncharacterized protein</fullName>
    </submittedName>
</protein>